<dbReference type="Pfam" id="PF10593">
    <property type="entry name" value="Z1"/>
    <property type="match status" value="1"/>
</dbReference>
<evidence type="ECO:0000313" key="4">
    <source>
        <dbReference type="Proteomes" id="UP000505377"/>
    </source>
</evidence>
<dbReference type="InterPro" id="IPR027417">
    <property type="entry name" value="P-loop_NTPase"/>
</dbReference>
<dbReference type="Gene3D" id="3.40.50.300">
    <property type="entry name" value="P-loop containing nucleotide triphosphate hydrolases"/>
    <property type="match status" value="1"/>
</dbReference>
<dbReference type="AlphaFoldDB" id="A0A6M6JDG3"/>
<feature type="region of interest" description="Disordered" evidence="1">
    <location>
        <begin position="49"/>
        <end position="68"/>
    </location>
</feature>
<evidence type="ECO:0000259" key="2">
    <source>
        <dbReference type="Pfam" id="PF10593"/>
    </source>
</evidence>
<accession>A0A6M6JDG3</accession>
<feature type="domain" description="Putative endonuclease Z1" evidence="2">
    <location>
        <begin position="362"/>
        <end position="584"/>
    </location>
</feature>
<dbReference type="InterPro" id="IPR018310">
    <property type="entry name" value="Put_endonuclease_Z1-dom"/>
</dbReference>
<evidence type="ECO:0000256" key="1">
    <source>
        <dbReference type="SAM" id="MobiDB-lite"/>
    </source>
</evidence>
<gene>
    <name evidence="3" type="ORF">HOP40_04300</name>
</gene>
<dbReference type="REBASE" id="396959">
    <property type="entry name" value="PspGen01ORF4325P"/>
</dbReference>
<dbReference type="EMBL" id="CP053564">
    <property type="protein sequence ID" value="QJY45143.1"/>
    <property type="molecule type" value="Genomic_DNA"/>
</dbReference>
<dbReference type="RefSeq" id="WP_172154853.1">
    <property type="nucleotide sequence ID" value="NZ_CP053564.1"/>
</dbReference>
<evidence type="ECO:0000313" key="3">
    <source>
        <dbReference type="EMBL" id="QJY45143.1"/>
    </source>
</evidence>
<reference evidence="3 4" key="1">
    <citation type="submission" date="2020-05" db="EMBL/GenBank/DDBJ databases">
        <authorList>
            <person name="Mo P."/>
        </authorList>
    </citation>
    <scope>NUCLEOTIDE SEQUENCE [LARGE SCALE GENOMIC DNA]</scope>
    <source>
        <strain evidence="3 4">Gen01</strain>
    </source>
</reference>
<name>A0A6M6JDG3_9PSEU</name>
<protein>
    <submittedName>
        <fullName evidence="3">Z1 domain-containing protein</fullName>
    </submittedName>
</protein>
<dbReference type="SUPFAM" id="SSF52540">
    <property type="entry name" value="P-loop containing nucleoside triphosphate hydrolases"/>
    <property type="match status" value="1"/>
</dbReference>
<dbReference type="Proteomes" id="UP000505377">
    <property type="component" value="Chromosome"/>
</dbReference>
<proteinExistence type="predicted"/>
<sequence>MQTDFFVVFAEWARKHGLDEARRRFGPVLQDELDAFVAEYEERITRIESDDPPVLHGPRDPWYPGPNDEGDTYWPALRTYFASELGWSDDRVRPVDKASSKVVAYTPRPELEKWTSKGLVVGYVQSGKTTNFTSVIAKAADVGYKLVIVLSGIHNGLRRQTQERLDQQLRELTPTRWLTLTDQVHDFRPPSMQSTALLHNQDGVALCVAKKNKTVLKRLDAWLEDASKQRVLADLPVLVIDDEADQASVETRSINPLIRQILSKLPRCTYIGYTATPFANILIDPAAGDLYPENFILNLPRPDGYFGSERIFGRDLVEGEEANGAELDGFDMVRIIDEDEMESLRPAGRRAEATFEPDITPSMKSATRWFWLATAARRARGDAGHSTMLIHTSVKIAVHEGFKDPLIDLRDDMSTRLRRDDRALIDELESLWDTETARVPASEFPGLPVTPFADVLAMLPKVVGSTRVIIDNCRSEDRLDYSAPGQIAIAVGGATLSRGLTLEGLVVSFFVRAAQAYDTLLQMARWFGFRHGYEDLPRIWMTDQLCDWFRHLSTVEHEIRLDIDRYEQQGLTPTEFGVRIRTHPVLRVTAKMGAYKPAYASYGGRRIQTRYFPVSNAEWLQANLGAADALVRSVRGDGGMGERLDSGATLYRDVGADIVERFLGSYRSHADSPDLDRDLVLKYIRKQRQQGALGAWSVAVMAGVKDRHGAVSLGGLPFSRISRAKVKDTGPERADIKTLMSKDHRVVDLHMTSQHARAMNESALMDARNYDPVARDRGLLLIYPIDPRSEPDPRNIKNRSALGAVGDVIGMALVFPGNAEAKTSVGSTYISVDLSEADVEVEEAELASLNGEDEQ</sequence>
<organism evidence="3 4">
    <name type="scientific">Pseudonocardia broussonetiae</name>
    <dbReference type="NCBI Taxonomy" id="2736640"/>
    <lineage>
        <taxon>Bacteria</taxon>
        <taxon>Bacillati</taxon>
        <taxon>Actinomycetota</taxon>
        <taxon>Actinomycetes</taxon>
        <taxon>Pseudonocardiales</taxon>
        <taxon>Pseudonocardiaceae</taxon>
        <taxon>Pseudonocardia</taxon>
    </lineage>
</organism>
<keyword evidence="4" id="KW-1185">Reference proteome</keyword>
<dbReference type="KEGG" id="pbro:HOP40_04300"/>